<evidence type="ECO:0000256" key="3">
    <source>
        <dbReference type="ARBA" id="ARBA00011742"/>
    </source>
</evidence>
<feature type="domain" description="SUI1" evidence="10">
    <location>
        <begin position="104"/>
        <end position="175"/>
    </location>
</feature>
<evidence type="ECO:0000256" key="7">
    <source>
        <dbReference type="ARBA" id="ARBA00023274"/>
    </source>
</evidence>
<evidence type="ECO:0000256" key="5">
    <source>
        <dbReference type="ARBA" id="ARBA00022490"/>
    </source>
</evidence>
<dbReference type="PANTHER" id="PTHR12789">
    <property type="entry name" value="DENSITY-REGULATED PROTEIN HOMOLOG"/>
    <property type="match status" value="1"/>
</dbReference>
<feature type="coiled-coil region" evidence="9">
    <location>
        <begin position="71"/>
        <end position="103"/>
    </location>
</feature>
<evidence type="ECO:0000256" key="4">
    <source>
        <dbReference type="ARBA" id="ARBA00020058"/>
    </source>
</evidence>
<dbReference type="InterPro" id="IPR001950">
    <property type="entry name" value="SUI1"/>
</dbReference>
<name>A0A1E4TQ31_PACTA</name>
<dbReference type="InterPro" id="IPR036877">
    <property type="entry name" value="SUI1_dom_sf"/>
</dbReference>
<dbReference type="InterPro" id="IPR048517">
    <property type="entry name" value="DENR_N"/>
</dbReference>
<evidence type="ECO:0000259" key="10">
    <source>
        <dbReference type="PROSITE" id="PS50296"/>
    </source>
</evidence>
<dbReference type="Pfam" id="PF01253">
    <property type="entry name" value="SUI1"/>
    <property type="match status" value="1"/>
</dbReference>
<dbReference type="OrthoDB" id="277199at2759"/>
<organism evidence="11 12">
    <name type="scientific">Pachysolen tannophilus NRRL Y-2460</name>
    <dbReference type="NCBI Taxonomy" id="669874"/>
    <lineage>
        <taxon>Eukaryota</taxon>
        <taxon>Fungi</taxon>
        <taxon>Dikarya</taxon>
        <taxon>Ascomycota</taxon>
        <taxon>Saccharomycotina</taxon>
        <taxon>Pichiomycetes</taxon>
        <taxon>Pachysolenaceae</taxon>
        <taxon>Pachysolen</taxon>
    </lineage>
</organism>
<evidence type="ECO:0000256" key="9">
    <source>
        <dbReference type="SAM" id="Coils"/>
    </source>
</evidence>
<comment type="similarity">
    <text evidence="2 8">Belongs to the DENR family.</text>
</comment>
<comment type="subunit">
    <text evidence="3 8">Interacts with the 40S ribosomal subunit.</text>
</comment>
<dbReference type="GO" id="GO:1990904">
    <property type="term" value="C:ribonucleoprotein complex"/>
    <property type="evidence" value="ECO:0007669"/>
    <property type="project" value="UniProtKB-KW"/>
</dbReference>
<dbReference type="InterPro" id="IPR005873">
    <property type="entry name" value="DENR_eukaryotes"/>
</dbReference>
<dbReference type="EMBL" id="KV454017">
    <property type="protein sequence ID" value="ODV93861.1"/>
    <property type="molecule type" value="Genomic_DNA"/>
</dbReference>
<dbReference type="InterPro" id="IPR046447">
    <property type="entry name" value="DENR_C"/>
</dbReference>
<dbReference type="Pfam" id="PF21023">
    <property type="entry name" value="DENR_N"/>
    <property type="match status" value="1"/>
</dbReference>
<dbReference type="GO" id="GO:0005737">
    <property type="term" value="C:cytoplasm"/>
    <property type="evidence" value="ECO:0007669"/>
    <property type="project" value="UniProtKB-SubCell"/>
</dbReference>
<keyword evidence="6 8" id="KW-0689">Ribosomal protein</keyword>
<evidence type="ECO:0000256" key="1">
    <source>
        <dbReference type="ARBA" id="ARBA00004496"/>
    </source>
</evidence>
<evidence type="ECO:0000256" key="2">
    <source>
        <dbReference type="ARBA" id="ARBA00007514"/>
    </source>
</evidence>
<dbReference type="GO" id="GO:0002188">
    <property type="term" value="P:translation reinitiation"/>
    <property type="evidence" value="ECO:0007669"/>
    <property type="project" value="TreeGrafter"/>
</dbReference>
<dbReference type="InterPro" id="IPR050318">
    <property type="entry name" value="DENR/SUI1_TIF"/>
</dbReference>
<sequence>MSEVGIESGQVEILAPKEVIYCGVCSFPPEYCEFGGSFKKCKEWLQKNNLELFEKLYSDEALAHATSSLSIEKEEKISADLQKKQKKEEAKQEREMAKVLSSKVLIKRIERTKRKHVIAVSGLEVFNVDMKKLAKTFASKFATGASVTKNAEKKEEIIIQGDVGDAVEKYLTGLLQEKGLTDIKVEQIDEKMKKKKAEPVKPE</sequence>
<reference evidence="12" key="1">
    <citation type="submission" date="2016-05" db="EMBL/GenBank/DDBJ databases">
        <title>Comparative genomics of biotechnologically important yeasts.</title>
        <authorList>
            <consortium name="DOE Joint Genome Institute"/>
            <person name="Riley R."/>
            <person name="Haridas S."/>
            <person name="Wolfe K.H."/>
            <person name="Lopes M.R."/>
            <person name="Hittinger C.T."/>
            <person name="Goker M."/>
            <person name="Salamov A."/>
            <person name="Wisecaver J."/>
            <person name="Long T.M."/>
            <person name="Aerts A.L."/>
            <person name="Barry K."/>
            <person name="Choi C."/>
            <person name="Clum A."/>
            <person name="Coughlan A.Y."/>
            <person name="Deshpande S."/>
            <person name="Douglass A.P."/>
            <person name="Hanson S.J."/>
            <person name="Klenk H.-P."/>
            <person name="Labutti K."/>
            <person name="Lapidus A."/>
            <person name="Lindquist E."/>
            <person name="Lipzen A."/>
            <person name="Meier-Kolthoff J.P."/>
            <person name="Ohm R.A."/>
            <person name="Otillar R.P."/>
            <person name="Pangilinan J."/>
            <person name="Peng Y."/>
            <person name="Rokas A."/>
            <person name="Rosa C.A."/>
            <person name="Scheuner C."/>
            <person name="Sibirny A.A."/>
            <person name="Slot J.C."/>
            <person name="Stielow J.B."/>
            <person name="Sun H."/>
            <person name="Kurtzman C.P."/>
            <person name="Blackwell M."/>
            <person name="Grigoriev I.V."/>
            <person name="Jeffries T.W."/>
        </authorList>
    </citation>
    <scope>NUCLEOTIDE SEQUENCE [LARGE SCALE GENOMIC DNA]</scope>
    <source>
        <strain evidence="12">NRRL Y-2460</strain>
    </source>
</reference>
<keyword evidence="5 8" id="KW-0963">Cytoplasm</keyword>
<dbReference type="GO" id="GO:0003743">
    <property type="term" value="F:translation initiation factor activity"/>
    <property type="evidence" value="ECO:0007669"/>
    <property type="project" value="InterPro"/>
</dbReference>
<dbReference type="Proteomes" id="UP000094236">
    <property type="component" value="Unassembled WGS sequence"/>
</dbReference>
<proteinExistence type="inferred from homology"/>
<comment type="domain">
    <text evidence="8">The SUI1 domain may be involved in RNA binding.</text>
</comment>
<protein>
    <recommendedName>
        <fullName evidence="4 8">Translation machinery-associated protein 22</fullName>
    </recommendedName>
</protein>
<keyword evidence="7 8" id="KW-0687">Ribonucleoprotein</keyword>
<dbReference type="GO" id="GO:0005840">
    <property type="term" value="C:ribosome"/>
    <property type="evidence" value="ECO:0007669"/>
    <property type="project" value="UniProtKB-KW"/>
</dbReference>
<evidence type="ECO:0000313" key="12">
    <source>
        <dbReference type="Proteomes" id="UP000094236"/>
    </source>
</evidence>
<dbReference type="PANTHER" id="PTHR12789:SF0">
    <property type="entry name" value="DENSITY-REGULATED PROTEIN"/>
    <property type="match status" value="1"/>
</dbReference>
<dbReference type="SUPFAM" id="SSF55159">
    <property type="entry name" value="eIF1-like"/>
    <property type="match status" value="1"/>
</dbReference>
<dbReference type="NCBIfam" id="TIGR01159">
    <property type="entry name" value="DRP1"/>
    <property type="match status" value="1"/>
</dbReference>
<dbReference type="Gene3D" id="3.30.780.10">
    <property type="entry name" value="SUI1-like domain"/>
    <property type="match status" value="1"/>
</dbReference>
<evidence type="ECO:0000256" key="8">
    <source>
        <dbReference type="RuleBase" id="RU361273"/>
    </source>
</evidence>
<dbReference type="AlphaFoldDB" id="A0A1E4TQ31"/>
<evidence type="ECO:0000256" key="6">
    <source>
        <dbReference type="ARBA" id="ARBA00022980"/>
    </source>
</evidence>
<dbReference type="GO" id="GO:0001731">
    <property type="term" value="P:formation of translation preinitiation complex"/>
    <property type="evidence" value="ECO:0007669"/>
    <property type="project" value="TreeGrafter"/>
</dbReference>
<dbReference type="CDD" id="cd11607">
    <property type="entry name" value="DENR_C"/>
    <property type="match status" value="1"/>
</dbReference>
<gene>
    <name evidence="11" type="ORF">PACTADRAFT_4760</name>
</gene>
<dbReference type="FunFam" id="3.30.780.10:FF:000013">
    <property type="entry name" value="Translation machinery-associated protein 22"/>
    <property type="match status" value="1"/>
</dbReference>
<comment type="subcellular location">
    <subcellularLocation>
        <location evidence="1 8">Cytoplasm</location>
    </subcellularLocation>
</comment>
<accession>A0A1E4TQ31</accession>
<keyword evidence="12" id="KW-1185">Reference proteome</keyword>
<keyword evidence="9" id="KW-0175">Coiled coil</keyword>
<dbReference type="GO" id="GO:0003729">
    <property type="term" value="F:mRNA binding"/>
    <property type="evidence" value="ECO:0007669"/>
    <property type="project" value="TreeGrafter"/>
</dbReference>
<dbReference type="PROSITE" id="PS50296">
    <property type="entry name" value="SUI1"/>
    <property type="match status" value="1"/>
</dbReference>
<dbReference type="STRING" id="669874.A0A1E4TQ31"/>
<evidence type="ECO:0000313" key="11">
    <source>
        <dbReference type="EMBL" id="ODV93861.1"/>
    </source>
</evidence>